<feature type="region of interest" description="Disordered" evidence="1">
    <location>
        <begin position="1"/>
        <end position="24"/>
    </location>
</feature>
<keyword evidence="3" id="KW-1185">Reference proteome</keyword>
<dbReference type="EMBL" id="CAJVCH010305195">
    <property type="protein sequence ID" value="CAG7785843.1"/>
    <property type="molecule type" value="Genomic_DNA"/>
</dbReference>
<accession>A0A8J2KBU4</accession>
<protein>
    <submittedName>
        <fullName evidence="2">Uncharacterized protein</fullName>
    </submittedName>
</protein>
<reference evidence="2" key="1">
    <citation type="submission" date="2021-06" db="EMBL/GenBank/DDBJ databases">
        <authorList>
            <person name="Hodson N. C."/>
            <person name="Mongue J. A."/>
            <person name="Jaron S. K."/>
        </authorList>
    </citation>
    <scope>NUCLEOTIDE SEQUENCE</scope>
</reference>
<evidence type="ECO:0000313" key="3">
    <source>
        <dbReference type="Proteomes" id="UP000708208"/>
    </source>
</evidence>
<organism evidence="2 3">
    <name type="scientific">Allacma fusca</name>
    <dbReference type="NCBI Taxonomy" id="39272"/>
    <lineage>
        <taxon>Eukaryota</taxon>
        <taxon>Metazoa</taxon>
        <taxon>Ecdysozoa</taxon>
        <taxon>Arthropoda</taxon>
        <taxon>Hexapoda</taxon>
        <taxon>Collembola</taxon>
        <taxon>Symphypleona</taxon>
        <taxon>Sminthuridae</taxon>
        <taxon>Allacma</taxon>
    </lineage>
</organism>
<evidence type="ECO:0000256" key="1">
    <source>
        <dbReference type="SAM" id="MobiDB-lite"/>
    </source>
</evidence>
<feature type="non-terminal residue" evidence="2">
    <location>
        <position position="1"/>
    </location>
</feature>
<dbReference type="Proteomes" id="UP000708208">
    <property type="component" value="Unassembled WGS sequence"/>
</dbReference>
<evidence type="ECO:0000313" key="2">
    <source>
        <dbReference type="EMBL" id="CAG7785843.1"/>
    </source>
</evidence>
<sequence length="79" mass="8735">NSTQSSPAHKPIPPPISTSINIGGSVNSTEKFKKSLRLTTDQIGLSSIMQNGYTRPHLLSHFDFDLYKQAITRDSCVFI</sequence>
<gene>
    <name evidence="2" type="ORF">AFUS01_LOCUS24444</name>
</gene>
<comment type="caution">
    <text evidence="2">The sequence shown here is derived from an EMBL/GenBank/DDBJ whole genome shotgun (WGS) entry which is preliminary data.</text>
</comment>
<dbReference type="AlphaFoldDB" id="A0A8J2KBU4"/>
<name>A0A8J2KBU4_9HEXA</name>
<proteinExistence type="predicted"/>